<gene>
    <name evidence="4" type="ORF">DPMN_157008</name>
</gene>
<dbReference type="AlphaFoldDB" id="A0A9D4FPY8"/>
<accession>A0A9D4FPY8</accession>
<protein>
    <recommendedName>
        <fullName evidence="3">VWFD domain-containing protein</fullName>
    </recommendedName>
</protein>
<evidence type="ECO:0000313" key="4">
    <source>
        <dbReference type="EMBL" id="KAH3803304.1"/>
    </source>
</evidence>
<dbReference type="GO" id="GO:0005615">
    <property type="term" value="C:extracellular space"/>
    <property type="evidence" value="ECO:0007669"/>
    <property type="project" value="TreeGrafter"/>
</dbReference>
<reference evidence="4" key="1">
    <citation type="journal article" date="2019" name="bioRxiv">
        <title>The Genome of the Zebra Mussel, Dreissena polymorpha: A Resource for Invasive Species Research.</title>
        <authorList>
            <person name="McCartney M.A."/>
            <person name="Auch B."/>
            <person name="Kono T."/>
            <person name="Mallez S."/>
            <person name="Zhang Y."/>
            <person name="Obille A."/>
            <person name="Becker A."/>
            <person name="Abrahante J.E."/>
            <person name="Garbe J."/>
            <person name="Badalamenti J.P."/>
            <person name="Herman A."/>
            <person name="Mangelson H."/>
            <person name="Liachko I."/>
            <person name="Sullivan S."/>
            <person name="Sone E.D."/>
            <person name="Koren S."/>
            <person name="Silverstein K.A.T."/>
            <person name="Beckman K.B."/>
            <person name="Gohl D.M."/>
        </authorList>
    </citation>
    <scope>NUCLEOTIDE SEQUENCE</scope>
    <source>
        <strain evidence="4">Duluth1</strain>
        <tissue evidence="4">Whole animal</tissue>
    </source>
</reference>
<dbReference type="InterPro" id="IPR050780">
    <property type="entry name" value="Mucin_vWF_Thrombospondin_sf"/>
</dbReference>
<evidence type="ECO:0000256" key="1">
    <source>
        <dbReference type="ARBA" id="ARBA00023157"/>
    </source>
</evidence>
<dbReference type="PROSITE" id="PS51233">
    <property type="entry name" value="VWFD"/>
    <property type="match status" value="1"/>
</dbReference>
<dbReference type="InterPro" id="IPR001846">
    <property type="entry name" value="VWF_type-D"/>
</dbReference>
<reference evidence="4" key="2">
    <citation type="submission" date="2020-11" db="EMBL/GenBank/DDBJ databases">
        <authorList>
            <person name="McCartney M.A."/>
            <person name="Auch B."/>
            <person name="Kono T."/>
            <person name="Mallez S."/>
            <person name="Becker A."/>
            <person name="Gohl D.M."/>
            <person name="Silverstein K.A.T."/>
            <person name="Koren S."/>
            <person name="Bechman K.B."/>
            <person name="Herman A."/>
            <person name="Abrahante J.E."/>
            <person name="Garbe J."/>
        </authorList>
    </citation>
    <scope>NUCLEOTIDE SEQUENCE</scope>
    <source>
        <strain evidence="4">Duluth1</strain>
        <tissue evidence="4">Whole animal</tissue>
    </source>
</reference>
<dbReference type="PANTHER" id="PTHR11339">
    <property type="entry name" value="EXTRACELLULAR MATRIX GLYCOPROTEIN RELATED"/>
    <property type="match status" value="1"/>
</dbReference>
<comment type="caution">
    <text evidence="4">The sequence shown here is derived from an EMBL/GenBank/DDBJ whole genome shotgun (WGS) entry which is preliminary data.</text>
</comment>
<keyword evidence="1" id="KW-1015">Disulfide bond</keyword>
<dbReference type="Pfam" id="PF00094">
    <property type="entry name" value="VWD"/>
    <property type="match status" value="1"/>
</dbReference>
<dbReference type="GO" id="GO:0031012">
    <property type="term" value="C:extracellular matrix"/>
    <property type="evidence" value="ECO:0007669"/>
    <property type="project" value="TreeGrafter"/>
</dbReference>
<name>A0A9D4FPY8_DREPO</name>
<proteinExistence type="predicted"/>
<sequence length="294" mass="34399">MIIIIALPRNSTFNPDIVYTFPIVTVDERYTDEISFQLDIRFPRTKHGWWSNYVLPSVKVIVDDDRAYEYRTCHSHIDPHMKTIDGLYYEQQHSAGAYMLYWNTFYDIEVQQKTHDCWGVAICACGVAVRAGKDVFMINKCGGLNYMDFTQCGEGGILEVIPLNSGEYRILTPIGTKIQVSVLYDSNMNIEIIMAPKDFNNTDGLCGSFDNDTKNDFKHYNSNTITDHTTHHPNEFSDSWNMELTSDEIFRKKNLFREANRTLEYWKTRNQMYLSKLQRHWINYPNEVSCKNWL</sequence>
<dbReference type="EMBL" id="JAIWYP010000007">
    <property type="protein sequence ID" value="KAH3803304.1"/>
    <property type="molecule type" value="Genomic_DNA"/>
</dbReference>
<evidence type="ECO:0000256" key="2">
    <source>
        <dbReference type="ARBA" id="ARBA00023180"/>
    </source>
</evidence>
<organism evidence="4 5">
    <name type="scientific">Dreissena polymorpha</name>
    <name type="common">Zebra mussel</name>
    <name type="synonym">Mytilus polymorpha</name>
    <dbReference type="NCBI Taxonomy" id="45954"/>
    <lineage>
        <taxon>Eukaryota</taxon>
        <taxon>Metazoa</taxon>
        <taxon>Spiralia</taxon>
        <taxon>Lophotrochozoa</taxon>
        <taxon>Mollusca</taxon>
        <taxon>Bivalvia</taxon>
        <taxon>Autobranchia</taxon>
        <taxon>Heteroconchia</taxon>
        <taxon>Euheterodonta</taxon>
        <taxon>Imparidentia</taxon>
        <taxon>Neoheterodontei</taxon>
        <taxon>Myida</taxon>
        <taxon>Dreissenoidea</taxon>
        <taxon>Dreissenidae</taxon>
        <taxon>Dreissena</taxon>
    </lineage>
</organism>
<dbReference type="Proteomes" id="UP000828390">
    <property type="component" value="Unassembled WGS sequence"/>
</dbReference>
<evidence type="ECO:0000259" key="3">
    <source>
        <dbReference type="PROSITE" id="PS51233"/>
    </source>
</evidence>
<feature type="domain" description="VWFD" evidence="3">
    <location>
        <begin position="71"/>
        <end position="248"/>
    </location>
</feature>
<dbReference type="PANTHER" id="PTHR11339:SF272">
    <property type="entry name" value="BMP-BINDING ENDOTHELIAL REGULATOR PROTEIN"/>
    <property type="match status" value="1"/>
</dbReference>
<keyword evidence="2" id="KW-0325">Glycoprotein</keyword>
<evidence type="ECO:0000313" key="5">
    <source>
        <dbReference type="Proteomes" id="UP000828390"/>
    </source>
</evidence>
<keyword evidence="5" id="KW-1185">Reference proteome</keyword>